<dbReference type="Pfam" id="PF03793">
    <property type="entry name" value="PASTA"/>
    <property type="match status" value="3"/>
</dbReference>
<gene>
    <name evidence="3" type="ORF">LCGC14_1869570</name>
</gene>
<feature type="transmembrane region" description="Helical" evidence="1">
    <location>
        <begin position="12"/>
        <end position="32"/>
    </location>
</feature>
<accession>A0A0F9G5B0</accession>
<evidence type="ECO:0000256" key="1">
    <source>
        <dbReference type="SAM" id="Phobius"/>
    </source>
</evidence>
<sequence length="239" mass="26829">MELKKISNLISYALIFFIIFFLSTILSFRIILKGEMVSLPNLIGKTLEEASSELTRRKLSVVQAGAQFDTRWERGKVISQDPPYGSKLKINKVVKVTLSAGTEKVIVPRLIGRNLQNSSQILKKARLKRGEVSQVHTSEYAAGKIISQYPRAAAEIGSNSPVSLLISQGEKEEKYLMPDLIGKKTETVLAKLKELDFRVEDIRYISYPGLEAGITIKQFPPQGYLIQKKYPITLEVSKQ</sequence>
<feature type="domain" description="PASTA" evidence="2">
    <location>
        <begin position="171"/>
        <end position="238"/>
    </location>
</feature>
<organism evidence="3">
    <name type="scientific">marine sediment metagenome</name>
    <dbReference type="NCBI Taxonomy" id="412755"/>
    <lineage>
        <taxon>unclassified sequences</taxon>
        <taxon>metagenomes</taxon>
        <taxon>ecological metagenomes</taxon>
    </lineage>
</organism>
<evidence type="ECO:0000259" key="2">
    <source>
        <dbReference type="PROSITE" id="PS51178"/>
    </source>
</evidence>
<keyword evidence="1" id="KW-0812">Transmembrane</keyword>
<protein>
    <recommendedName>
        <fullName evidence="2">PASTA domain-containing protein</fullName>
    </recommendedName>
</protein>
<reference evidence="3" key="1">
    <citation type="journal article" date="2015" name="Nature">
        <title>Complex archaea that bridge the gap between prokaryotes and eukaryotes.</title>
        <authorList>
            <person name="Spang A."/>
            <person name="Saw J.H."/>
            <person name="Jorgensen S.L."/>
            <person name="Zaremba-Niedzwiedzka K."/>
            <person name="Martijn J."/>
            <person name="Lind A.E."/>
            <person name="van Eijk R."/>
            <person name="Schleper C."/>
            <person name="Guy L."/>
            <person name="Ettema T.J."/>
        </authorList>
    </citation>
    <scope>NUCLEOTIDE SEQUENCE</scope>
</reference>
<evidence type="ECO:0000313" key="3">
    <source>
        <dbReference type="EMBL" id="KKL93949.1"/>
    </source>
</evidence>
<dbReference type="Gene3D" id="3.30.10.20">
    <property type="match status" value="3"/>
</dbReference>
<comment type="caution">
    <text evidence="3">The sequence shown here is derived from an EMBL/GenBank/DDBJ whole genome shotgun (WGS) entry which is preliminary data.</text>
</comment>
<keyword evidence="1" id="KW-1133">Transmembrane helix</keyword>
<dbReference type="InterPro" id="IPR005543">
    <property type="entry name" value="PASTA_dom"/>
</dbReference>
<dbReference type="CDD" id="cd06577">
    <property type="entry name" value="PASTA_pknB"/>
    <property type="match status" value="3"/>
</dbReference>
<dbReference type="EMBL" id="LAZR01019056">
    <property type="protein sequence ID" value="KKL93949.1"/>
    <property type="molecule type" value="Genomic_DNA"/>
</dbReference>
<dbReference type="SMART" id="SM00740">
    <property type="entry name" value="PASTA"/>
    <property type="match status" value="3"/>
</dbReference>
<keyword evidence="1" id="KW-0472">Membrane</keyword>
<dbReference type="AlphaFoldDB" id="A0A0F9G5B0"/>
<dbReference type="SUPFAM" id="SSF54184">
    <property type="entry name" value="Penicillin-binding protein 2x (pbp-2x), c-terminal domain"/>
    <property type="match status" value="1"/>
</dbReference>
<proteinExistence type="predicted"/>
<feature type="domain" description="PASTA" evidence="2">
    <location>
        <begin position="101"/>
        <end position="168"/>
    </location>
</feature>
<name>A0A0F9G5B0_9ZZZZ</name>
<dbReference type="PROSITE" id="PS51178">
    <property type="entry name" value="PASTA"/>
    <property type="match status" value="3"/>
</dbReference>
<feature type="domain" description="PASTA" evidence="2">
    <location>
        <begin position="33"/>
        <end position="100"/>
    </location>
</feature>